<evidence type="ECO:0000313" key="2">
    <source>
        <dbReference type="Proteomes" id="UP000572016"/>
    </source>
</evidence>
<dbReference type="Proteomes" id="UP000572016">
    <property type="component" value="Unassembled WGS sequence"/>
</dbReference>
<accession>A0A7X1DPF5</accession>
<comment type="caution">
    <text evidence="1">The sequence shown here is derived from an EMBL/GenBank/DDBJ whole genome shotgun (WGS) entry which is preliminary data.</text>
</comment>
<reference evidence="1 2" key="1">
    <citation type="submission" date="2020-03" db="EMBL/GenBank/DDBJ databases">
        <title>Soil Listeria distribution.</title>
        <authorList>
            <person name="Liao J."/>
            <person name="Wiedmann M."/>
        </authorList>
    </citation>
    <scope>NUCLEOTIDE SEQUENCE [LARGE SCALE GENOMIC DNA]</scope>
    <source>
        <strain evidence="1 2">FSL L7-0020</strain>
    </source>
</reference>
<evidence type="ECO:0000313" key="1">
    <source>
        <dbReference type="EMBL" id="MBC2331018.1"/>
    </source>
</evidence>
<name>A0A7X1DPF5_9LIST</name>
<protein>
    <submittedName>
        <fullName evidence="1">Uncharacterized protein</fullName>
    </submittedName>
</protein>
<gene>
    <name evidence="1" type="ORF">HCX62_13335</name>
</gene>
<proteinExistence type="predicted"/>
<dbReference type="RefSeq" id="WP_185481430.1">
    <property type="nucleotide sequence ID" value="NZ_JAATOD010000006.1"/>
</dbReference>
<dbReference type="EMBL" id="JAATOD010000006">
    <property type="protein sequence ID" value="MBC2331018.1"/>
    <property type="molecule type" value="Genomic_DNA"/>
</dbReference>
<dbReference type="AlphaFoldDB" id="A0A7X1DPF5"/>
<organism evidence="1 2">
    <name type="scientific">Listeria swaminathanii</name>
    <dbReference type="NCBI Taxonomy" id="2713501"/>
    <lineage>
        <taxon>Bacteria</taxon>
        <taxon>Bacillati</taxon>
        <taxon>Bacillota</taxon>
        <taxon>Bacilli</taxon>
        <taxon>Bacillales</taxon>
        <taxon>Listeriaceae</taxon>
        <taxon>Listeria</taxon>
    </lineage>
</organism>
<sequence>MSENPGLKVNVISMYKSRFQREVFFRPKIVMDYKIPGKLQKEHVVDIYFEFIQLNNLERTIIKTIEGTELTERDVWAFAYMLKDMHFFAKGIMYYDGKVTIEAQKSAEQAGIELKKFVFSNEIIMDVLDNLKIMLPEKDMVGDPFWVVMEMGSNNDENTGYYNMINDNILLFLSKRQAENYCMKLKDKSEVFGISQNHLKILVSLQEKGMFPEFCIAFPQFEQRSDYEILAYNISHEKFRRIYLRGDKNE</sequence>